<dbReference type="PROSITE" id="PS00194">
    <property type="entry name" value="THIOREDOXIN_1"/>
    <property type="match status" value="1"/>
</dbReference>
<dbReference type="PANTHER" id="PTHR45663">
    <property type="entry name" value="GEO12009P1"/>
    <property type="match status" value="1"/>
</dbReference>
<reference evidence="8 9" key="1">
    <citation type="submission" date="2020-10" db="EMBL/GenBank/DDBJ databases">
        <title>ChiBAC.</title>
        <authorList>
            <person name="Zenner C."/>
            <person name="Hitch T.C.A."/>
            <person name="Clavel T."/>
        </authorList>
    </citation>
    <scope>NUCLEOTIDE SEQUENCE [LARGE SCALE GENOMIC DNA]</scope>
    <source>
        <strain evidence="8 9">DSM 108991</strain>
    </source>
</reference>
<feature type="domain" description="Thioredoxin" evidence="7">
    <location>
        <begin position="1"/>
        <end position="105"/>
    </location>
</feature>
<evidence type="ECO:0000256" key="3">
    <source>
        <dbReference type="ARBA" id="ARBA00022448"/>
    </source>
</evidence>
<keyword evidence="4" id="KW-0249">Electron transport</keyword>
<dbReference type="PANTHER" id="PTHR45663:SF11">
    <property type="entry name" value="GEO12009P1"/>
    <property type="match status" value="1"/>
</dbReference>
<keyword evidence="5" id="KW-1015">Disulfide bond</keyword>
<protein>
    <recommendedName>
        <fullName evidence="2">Thioredoxin</fullName>
    </recommendedName>
</protein>
<dbReference type="Gene3D" id="3.40.30.10">
    <property type="entry name" value="Glutaredoxin"/>
    <property type="match status" value="1"/>
</dbReference>
<evidence type="ECO:0000256" key="2">
    <source>
        <dbReference type="ARBA" id="ARBA00020570"/>
    </source>
</evidence>
<evidence type="ECO:0000256" key="4">
    <source>
        <dbReference type="ARBA" id="ARBA00022982"/>
    </source>
</evidence>
<dbReference type="Pfam" id="PF00085">
    <property type="entry name" value="Thioredoxin"/>
    <property type="match status" value="1"/>
</dbReference>
<comment type="similarity">
    <text evidence="1">Belongs to the thioredoxin family.</text>
</comment>
<keyword evidence="9" id="KW-1185">Reference proteome</keyword>
<keyword evidence="6" id="KW-0676">Redox-active center</keyword>
<gene>
    <name evidence="8" type="ORF">INF30_09930</name>
</gene>
<evidence type="ECO:0000256" key="5">
    <source>
        <dbReference type="ARBA" id="ARBA00023157"/>
    </source>
</evidence>
<organism evidence="8 9">
    <name type="scientific">Claveliimonas monacensis</name>
    <dbReference type="NCBI Taxonomy" id="2779351"/>
    <lineage>
        <taxon>Bacteria</taxon>
        <taxon>Bacillati</taxon>
        <taxon>Bacillota</taxon>
        <taxon>Clostridia</taxon>
        <taxon>Lachnospirales</taxon>
        <taxon>Lachnospiraceae</taxon>
        <taxon>Claveliimonas</taxon>
    </lineage>
</organism>
<comment type="caution">
    <text evidence="8">The sequence shown here is derived from an EMBL/GenBank/DDBJ whole genome shotgun (WGS) entry which is preliminary data.</text>
</comment>
<dbReference type="InterPro" id="IPR013766">
    <property type="entry name" value="Thioredoxin_domain"/>
</dbReference>
<dbReference type="Proteomes" id="UP000758652">
    <property type="component" value="Unassembled WGS sequence"/>
</dbReference>
<dbReference type="PROSITE" id="PS51352">
    <property type="entry name" value="THIOREDOXIN_2"/>
    <property type="match status" value="1"/>
</dbReference>
<dbReference type="EMBL" id="JADCKL010000007">
    <property type="protein sequence ID" value="MBE5063580.1"/>
    <property type="molecule type" value="Genomic_DNA"/>
</dbReference>
<dbReference type="CDD" id="cd02947">
    <property type="entry name" value="TRX_family"/>
    <property type="match status" value="1"/>
</dbReference>
<dbReference type="RefSeq" id="WP_087173603.1">
    <property type="nucleotide sequence ID" value="NZ_JADCKL010000007.1"/>
</dbReference>
<dbReference type="InterPro" id="IPR036249">
    <property type="entry name" value="Thioredoxin-like_sf"/>
</dbReference>
<dbReference type="InterPro" id="IPR017937">
    <property type="entry name" value="Thioredoxin_CS"/>
</dbReference>
<dbReference type="SUPFAM" id="SSF52833">
    <property type="entry name" value="Thioredoxin-like"/>
    <property type="match status" value="1"/>
</dbReference>
<evidence type="ECO:0000313" key="9">
    <source>
        <dbReference type="Proteomes" id="UP000758652"/>
    </source>
</evidence>
<evidence type="ECO:0000256" key="1">
    <source>
        <dbReference type="ARBA" id="ARBA00008987"/>
    </source>
</evidence>
<sequence length="112" mass="12935">MAVIEATEENFDQLVQGAEYVMVDFYGDNCGACVGTAPYYREVADDMAFIRFIQVNTSVYRKLARRYKIMGIPAFRYFHNGQVVHQSVGGMDTERIHRELAELLYHDETIEK</sequence>
<proteinExistence type="inferred from homology"/>
<name>A0ABR9RKT3_9FIRM</name>
<evidence type="ECO:0000259" key="7">
    <source>
        <dbReference type="PROSITE" id="PS51352"/>
    </source>
</evidence>
<evidence type="ECO:0000313" key="8">
    <source>
        <dbReference type="EMBL" id="MBE5063580.1"/>
    </source>
</evidence>
<accession>A0ABR9RKT3</accession>
<keyword evidence="3" id="KW-0813">Transport</keyword>
<evidence type="ECO:0000256" key="6">
    <source>
        <dbReference type="ARBA" id="ARBA00023284"/>
    </source>
</evidence>